<evidence type="ECO:0000313" key="2">
    <source>
        <dbReference type="Proteomes" id="UP000092321"/>
    </source>
</evidence>
<comment type="caution">
    <text evidence="1">The sequence shown here is derived from an EMBL/GenBank/DDBJ whole genome shotgun (WGS) entry which is preliminary data.</text>
</comment>
<dbReference type="AlphaFoldDB" id="A0A1B7TAK2"/>
<organism evidence="1 2">
    <name type="scientific">Hanseniaspora valbyensis NRRL Y-1626</name>
    <dbReference type="NCBI Taxonomy" id="766949"/>
    <lineage>
        <taxon>Eukaryota</taxon>
        <taxon>Fungi</taxon>
        <taxon>Dikarya</taxon>
        <taxon>Ascomycota</taxon>
        <taxon>Saccharomycotina</taxon>
        <taxon>Saccharomycetes</taxon>
        <taxon>Saccharomycodales</taxon>
        <taxon>Saccharomycodaceae</taxon>
        <taxon>Hanseniaspora</taxon>
    </lineage>
</organism>
<accession>A0A1B7TAK2</accession>
<sequence length="948" mass="110710">MDIHIPSDIYNDDYVLLNIINQLDQKTKVVVSRCNRRLNHLANKSLYRKIYINDTPIVKSDVVNIEASWSFLGNNNGYGQGEIVSNINKFISSITKNDINEEDPHSYNRYLNIINSIEWIRFNWDANQILQLDILNLALKGNNLKRIENMVSPFQYQILYANRNNFLNKSLEQAPPLTAISYTEYMNFNNESFDEHRGAELKILGFDSRLGINIYSSLLNETLLSFKMYLNYIYKNDDFPLLIDTISTFIDPALVFAKPVRNEKINVQGQQVQGLIYSNCIKNVFKNDGEDEDGNGVNLQRDLPKLKIKDLKLHWRDDQFPINQPQYVKLSEEGKLPKLTDLFYNDALETVTIISWDPKLGKRNETVLFEFLEFTNIKDLSLISLEYKPGLISKFFDKSKNKFLLSLSKLKLDFQSENGLKNIPFEDLNTIIQNCPNLTFLDIRSEYDYEDKKTLIKPFNDNKDYNFNGFKSIAKCNCNRCTDFLQNDLIKKNMLNIKNKPECLYKLNIFDYLSAMTMLPYSKSVAVYPSVLTNQSSSLDLCVKNALLKMDSSYGFDIARHIDNIKFITNELISLLPQDQKNEEEDDVVIILYLKLQLMKRLYLEFFEDFSQGYGYDIKDELINMSFLNCSNNTGMDLTYIKDSFIVPEFIFKAIHYYYHYQQEFINRVILKALPNLKYLVFNECSFYVSKSSEKNAVLKPLFYDEGYYETEDLDKYNEAIKKSSLVKNQSFNVDQLAVFFRFQMFQTLLFDGSMKNSMKNTALEAILAVEKVFEDKFVGLEEKYKGSDIPLGTIQVLDTENNVGSFLKENPMYKDNLKSFTSNPSDDMLGSMPVVRIGTVIKQNITGIRESESELTELKGHLKKRAYIHNLPFDFYEYINHKDLKIIKSRVNRLIHTFTYYPYCIVYKNGSELLHSSDGRKLDSWGRDNEEPNKYDHFFKWEDEYYG</sequence>
<dbReference type="OrthoDB" id="2852960at2759"/>
<protein>
    <recommendedName>
        <fullName evidence="3">F-box domain-containing protein</fullName>
    </recommendedName>
</protein>
<gene>
    <name evidence="1" type="ORF">HANVADRAFT_53694</name>
</gene>
<dbReference type="Proteomes" id="UP000092321">
    <property type="component" value="Unassembled WGS sequence"/>
</dbReference>
<proteinExistence type="predicted"/>
<keyword evidence="2" id="KW-1185">Reference proteome</keyword>
<evidence type="ECO:0000313" key="1">
    <source>
        <dbReference type="EMBL" id="OBA25762.1"/>
    </source>
</evidence>
<evidence type="ECO:0008006" key="3">
    <source>
        <dbReference type="Google" id="ProtNLM"/>
    </source>
</evidence>
<dbReference type="EMBL" id="LXPE01000047">
    <property type="protein sequence ID" value="OBA25762.1"/>
    <property type="molecule type" value="Genomic_DNA"/>
</dbReference>
<name>A0A1B7TAK2_9ASCO</name>
<reference evidence="2" key="1">
    <citation type="journal article" date="2016" name="Proc. Natl. Acad. Sci. U.S.A.">
        <title>Comparative genomics of biotechnologically important yeasts.</title>
        <authorList>
            <person name="Riley R."/>
            <person name="Haridas S."/>
            <person name="Wolfe K.H."/>
            <person name="Lopes M.R."/>
            <person name="Hittinger C.T."/>
            <person name="Goeker M."/>
            <person name="Salamov A.A."/>
            <person name="Wisecaver J.H."/>
            <person name="Long T.M."/>
            <person name="Calvey C.H."/>
            <person name="Aerts A.L."/>
            <person name="Barry K.W."/>
            <person name="Choi C."/>
            <person name="Clum A."/>
            <person name="Coughlan A.Y."/>
            <person name="Deshpande S."/>
            <person name="Douglass A.P."/>
            <person name="Hanson S.J."/>
            <person name="Klenk H.-P."/>
            <person name="LaButti K.M."/>
            <person name="Lapidus A."/>
            <person name="Lindquist E.A."/>
            <person name="Lipzen A.M."/>
            <person name="Meier-Kolthoff J.P."/>
            <person name="Ohm R.A."/>
            <person name="Otillar R.P."/>
            <person name="Pangilinan J.L."/>
            <person name="Peng Y."/>
            <person name="Rokas A."/>
            <person name="Rosa C.A."/>
            <person name="Scheuner C."/>
            <person name="Sibirny A.A."/>
            <person name="Slot J.C."/>
            <person name="Stielow J.B."/>
            <person name="Sun H."/>
            <person name="Kurtzman C.P."/>
            <person name="Blackwell M."/>
            <person name="Grigoriev I.V."/>
            <person name="Jeffries T.W."/>
        </authorList>
    </citation>
    <scope>NUCLEOTIDE SEQUENCE [LARGE SCALE GENOMIC DNA]</scope>
    <source>
        <strain evidence="2">NRRL Y-1626</strain>
    </source>
</reference>